<feature type="region of interest" description="Disordered" evidence="1">
    <location>
        <begin position="1"/>
        <end position="37"/>
    </location>
</feature>
<evidence type="ECO:0000256" key="1">
    <source>
        <dbReference type="SAM" id="MobiDB-lite"/>
    </source>
</evidence>
<evidence type="ECO:0000313" key="2">
    <source>
        <dbReference type="EMBL" id="RXH77576.1"/>
    </source>
</evidence>
<organism evidence="2 3">
    <name type="scientific">Malus domestica</name>
    <name type="common">Apple</name>
    <name type="synonym">Pyrus malus</name>
    <dbReference type="NCBI Taxonomy" id="3750"/>
    <lineage>
        <taxon>Eukaryota</taxon>
        <taxon>Viridiplantae</taxon>
        <taxon>Streptophyta</taxon>
        <taxon>Embryophyta</taxon>
        <taxon>Tracheophyta</taxon>
        <taxon>Spermatophyta</taxon>
        <taxon>Magnoliopsida</taxon>
        <taxon>eudicotyledons</taxon>
        <taxon>Gunneridae</taxon>
        <taxon>Pentapetalae</taxon>
        <taxon>rosids</taxon>
        <taxon>fabids</taxon>
        <taxon>Rosales</taxon>
        <taxon>Rosaceae</taxon>
        <taxon>Amygdaloideae</taxon>
        <taxon>Maleae</taxon>
        <taxon>Malus</taxon>
    </lineage>
</organism>
<dbReference type="EMBL" id="RDQH01000340">
    <property type="protein sequence ID" value="RXH77576.1"/>
    <property type="molecule type" value="Genomic_DNA"/>
</dbReference>
<dbReference type="Proteomes" id="UP000290289">
    <property type="component" value="Chromosome 14"/>
</dbReference>
<sequence>MNGGKANHEGSWADQWDYNNSSYPVEPKGSSDGGTAAKYKQKVGEGLVKTKAVASVGAKKVKEGASAGFHWIKEKCQKVTQKR</sequence>
<evidence type="ECO:0000313" key="3">
    <source>
        <dbReference type="Proteomes" id="UP000290289"/>
    </source>
</evidence>
<evidence type="ECO:0008006" key="4">
    <source>
        <dbReference type="Google" id="ProtNLM"/>
    </source>
</evidence>
<proteinExistence type="predicted"/>
<dbReference type="OrthoDB" id="1905524at2759"/>
<name>A0A498I1Z1_MALDO</name>
<comment type="caution">
    <text evidence="2">The sequence shown here is derived from an EMBL/GenBank/DDBJ whole genome shotgun (WGS) entry which is preliminary data.</text>
</comment>
<dbReference type="Gramene" id="mRNA:MD14G0162600">
    <property type="protein sequence ID" value="CDS:MD14G0162600.1"/>
    <property type="gene ID" value="MD14G0162600"/>
</dbReference>
<reference evidence="2 3" key="1">
    <citation type="submission" date="2018-10" db="EMBL/GenBank/DDBJ databases">
        <title>A high-quality apple genome assembly.</title>
        <authorList>
            <person name="Hu J."/>
        </authorList>
    </citation>
    <scope>NUCLEOTIDE SEQUENCE [LARGE SCALE GENOMIC DNA]</scope>
    <source>
        <strain evidence="3">cv. HFTH1</strain>
        <tissue evidence="2">Young leaf</tissue>
    </source>
</reference>
<gene>
    <name evidence="2" type="ORF">DVH24_039547</name>
</gene>
<dbReference type="AlphaFoldDB" id="A0A498I1Z1"/>
<dbReference type="PANTHER" id="PTHR33386">
    <property type="entry name" value="OS02G0740600 PROTEIN"/>
    <property type="match status" value="1"/>
</dbReference>
<protein>
    <recommendedName>
        <fullName evidence="4">CDP-diacylglycerol-glycerol-3-phosphate 3-phosphatidyltransferase</fullName>
    </recommendedName>
</protein>
<keyword evidence="3" id="KW-1185">Reference proteome</keyword>
<dbReference type="PANTHER" id="PTHR33386:SF5">
    <property type="entry name" value="OS02G0740600 PROTEIN"/>
    <property type="match status" value="1"/>
</dbReference>
<dbReference type="STRING" id="3750.A0A498I1Z1"/>
<accession>A0A498I1Z1</accession>